<dbReference type="Pfam" id="PF01136">
    <property type="entry name" value="Peptidase_U32"/>
    <property type="match status" value="1"/>
</dbReference>
<comment type="pathway">
    <text evidence="1">Cofactor biosynthesis; ubiquinone biosynthesis.</text>
</comment>
<dbReference type="PANTHER" id="PTHR30217">
    <property type="entry name" value="PEPTIDASE U32 FAMILY"/>
    <property type="match status" value="1"/>
</dbReference>
<proteinExistence type="inferred from homology"/>
<comment type="similarity">
    <text evidence="1">Belongs to the peptidase U32 family. UbiV subfamily.</text>
</comment>
<feature type="binding site" evidence="1">
    <location>
        <position position="179"/>
    </location>
    <ligand>
        <name>[4Fe-4S] cluster</name>
        <dbReference type="ChEBI" id="CHEBI:49883"/>
    </ligand>
</feature>
<dbReference type="PANTHER" id="PTHR30217:SF11">
    <property type="entry name" value="UBIQUINONE BIOSYNTHESIS PROTEIN UBIV"/>
    <property type="match status" value="1"/>
</dbReference>
<dbReference type="InterPro" id="IPR051454">
    <property type="entry name" value="RNA/ubiquinone_mod_enzymes"/>
</dbReference>
<keyword evidence="1" id="KW-0479">Metal-binding</keyword>
<evidence type="ECO:0000313" key="2">
    <source>
        <dbReference type="EMBL" id="CRH06707.1"/>
    </source>
</evidence>
<keyword evidence="1" id="KW-0004">4Fe-4S</keyword>
<dbReference type="InterPro" id="IPR001539">
    <property type="entry name" value="Peptidase_U32"/>
</dbReference>
<feature type="binding site" evidence="1">
    <location>
        <position position="196"/>
    </location>
    <ligand>
        <name>[4Fe-4S] cluster</name>
        <dbReference type="ChEBI" id="CHEBI:49883"/>
    </ligand>
</feature>
<dbReference type="InterPro" id="IPR043693">
    <property type="entry name" value="UbiV"/>
</dbReference>
<dbReference type="AlphaFoldDB" id="A0A1S7LKQ2"/>
<dbReference type="GO" id="GO:0046872">
    <property type="term" value="F:metal ion binding"/>
    <property type="evidence" value="ECO:0007669"/>
    <property type="project" value="UniProtKB-KW"/>
</dbReference>
<sequence length="311" mass="34369">MKLSIGPVLFDWGKNGFRDFYKKMAYESSADIIYIGEVVCSKRFNLEVDETLALAEELKGSGKELVISTLGLIMNEPEQETMRQLIQGAKALGLRYEANDMAAFSAGEGQPSVAGPHITTYNPETADFLASVGVDRIAMPVELSLETISMVKRKSQSKAKVEYEMFAYGKIPLTFSARCYTSRAFNLPKVNCQYKCGDYPDGMVMRTQEGKPFLTINGIQTMSDKLFNVVDQLPAMAEQGVDIARLSPQSKNMVEVVQVWRDAADGKLSGEEAKAKLVELNNGQQFCNGYFHGRAGLDFIDTAMIQAEQQG</sequence>
<gene>
    <name evidence="1" type="primary">ubiV</name>
    <name evidence="2" type="ORF">MAGMO_2550</name>
</gene>
<dbReference type="UniPathway" id="UPA00232"/>
<keyword evidence="1" id="KW-0831">Ubiquinone biosynthesis</keyword>
<comment type="function">
    <text evidence="1">Required for O(2)-independent ubiquinone (coenzyme Q) biosynthesis. Together with UbiU, is essential for the C6-hydroxylation reaction in the oxygen-independent ubiquinone biosynthesis pathway.</text>
</comment>
<dbReference type="NCBIfam" id="NF011991">
    <property type="entry name" value="PRK15447.1"/>
    <property type="match status" value="1"/>
</dbReference>
<comment type="cofactor">
    <cofactor evidence="1">
        <name>[4Fe-4S] cluster</name>
        <dbReference type="ChEBI" id="CHEBI:49883"/>
    </cofactor>
</comment>
<keyword evidence="1" id="KW-0408">Iron</keyword>
<keyword evidence="1" id="KW-0411">Iron-sulfur</keyword>
<feature type="binding site" evidence="1">
    <location>
        <position position="40"/>
    </location>
    <ligand>
        <name>[4Fe-4S] cluster</name>
        <dbReference type="ChEBI" id="CHEBI:49883"/>
    </ligand>
</feature>
<dbReference type="GO" id="GO:0006744">
    <property type="term" value="P:ubiquinone biosynthetic process"/>
    <property type="evidence" value="ECO:0007669"/>
    <property type="project" value="UniProtKB-UniRule"/>
</dbReference>
<organism evidence="2">
    <name type="scientific">Magnetococcus massalia (strain MO-1)</name>
    <dbReference type="NCBI Taxonomy" id="451514"/>
    <lineage>
        <taxon>Bacteria</taxon>
        <taxon>Pseudomonadati</taxon>
        <taxon>Pseudomonadota</taxon>
        <taxon>Magnetococcia</taxon>
        <taxon>Magnetococcales</taxon>
        <taxon>Magnetococcaceae</taxon>
        <taxon>Magnetococcus</taxon>
    </lineage>
</organism>
<name>A0A1S7LKQ2_MAGMO</name>
<feature type="binding site" evidence="1">
    <location>
        <position position="192"/>
    </location>
    <ligand>
        <name>[4Fe-4S] cluster</name>
        <dbReference type="ChEBI" id="CHEBI:49883"/>
    </ligand>
</feature>
<reference evidence="2" key="1">
    <citation type="submission" date="2015-04" db="EMBL/GenBank/DDBJ databases">
        <authorList>
            <person name="Syromyatnikov M.Y."/>
            <person name="Popov V.N."/>
        </authorList>
    </citation>
    <scope>NUCLEOTIDE SEQUENCE</scope>
    <source>
        <strain evidence="2">MO-1</strain>
    </source>
</reference>
<comment type="subunit">
    <text evidence="1">Forms a heterodimer with UbiU.</text>
</comment>
<evidence type="ECO:0000256" key="1">
    <source>
        <dbReference type="HAMAP-Rule" id="MF_02233"/>
    </source>
</evidence>
<dbReference type="GO" id="GO:0051539">
    <property type="term" value="F:4 iron, 4 sulfur cluster binding"/>
    <property type="evidence" value="ECO:0007669"/>
    <property type="project" value="UniProtKB-UniRule"/>
</dbReference>
<protein>
    <recommendedName>
        <fullName evidence="1">Ubiquinone biosynthesis protein UbiV</fullName>
    </recommendedName>
</protein>
<accession>A0A1S7LKQ2</accession>
<dbReference type="HAMAP" id="MF_02233">
    <property type="entry name" value="UbiV"/>
    <property type="match status" value="1"/>
</dbReference>
<dbReference type="EMBL" id="LO017727">
    <property type="protein sequence ID" value="CRH06707.1"/>
    <property type="molecule type" value="Genomic_DNA"/>
</dbReference>